<dbReference type="eggNOG" id="arCOG00606">
    <property type="taxonomic scope" value="Archaea"/>
</dbReference>
<evidence type="ECO:0000259" key="5">
    <source>
        <dbReference type="PROSITE" id="PS51371"/>
    </source>
</evidence>
<feature type="domain" description="CBS" evidence="5">
    <location>
        <begin position="117"/>
        <end position="169"/>
    </location>
</feature>
<gene>
    <name evidence="6" type="ordered locus">MM_0475</name>
</gene>
<dbReference type="CDD" id="cd04586">
    <property type="entry name" value="CBS_pair_BON_assoc"/>
    <property type="match status" value="1"/>
</dbReference>
<evidence type="ECO:0000313" key="6">
    <source>
        <dbReference type="EMBL" id="AAM30171.1"/>
    </source>
</evidence>
<dbReference type="Pfam" id="PF00571">
    <property type="entry name" value="CBS"/>
    <property type="match status" value="2"/>
</dbReference>
<protein>
    <submittedName>
        <fullName evidence="6">Putative inosine-5'-monophosphate dehydrogenase</fullName>
        <ecNumber evidence="6">1.1.1.205</ecNumber>
    </submittedName>
</protein>
<dbReference type="InterPro" id="IPR000644">
    <property type="entry name" value="CBS_dom"/>
</dbReference>
<dbReference type="GO" id="GO:0009086">
    <property type="term" value="P:methionine biosynthetic process"/>
    <property type="evidence" value="ECO:0007669"/>
    <property type="project" value="UniProtKB-KW"/>
</dbReference>
<dbReference type="PANTHER" id="PTHR43080">
    <property type="entry name" value="CBS DOMAIN-CONTAINING PROTEIN CBSX3, MITOCHONDRIAL"/>
    <property type="match status" value="1"/>
</dbReference>
<evidence type="ECO:0000256" key="3">
    <source>
        <dbReference type="ARBA" id="ARBA00023167"/>
    </source>
</evidence>
<dbReference type="KEGG" id="mma:MM_0475"/>
<dbReference type="Gene3D" id="3.10.580.10">
    <property type="entry name" value="CBS-domain"/>
    <property type="match status" value="1"/>
</dbReference>
<dbReference type="PANTHER" id="PTHR43080:SF2">
    <property type="entry name" value="CBS DOMAIN-CONTAINING PROTEIN"/>
    <property type="match status" value="1"/>
</dbReference>
<dbReference type="AlphaFoldDB" id="Q8PZL7"/>
<keyword evidence="3" id="KW-0486">Methionine biosynthesis</keyword>
<evidence type="ECO:0000256" key="4">
    <source>
        <dbReference type="PROSITE-ProRule" id="PRU00703"/>
    </source>
</evidence>
<dbReference type="SMART" id="SM00116">
    <property type="entry name" value="CBS"/>
    <property type="match status" value="2"/>
</dbReference>
<dbReference type="GO" id="GO:0003938">
    <property type="term" value="F:IMP dehydrogenase activity"/>
    <property type="evidence" value="ECO:0007669"/>
    <property type="project" value="UniProtKB-EC"/>
</dbReference>
<keyword evidence="2 4" id="KW-0129">CBS domain</keyword>
<dbReference type="SUPFAM" id="SSF54631">
    <property type="entry name" value="CBS-domain pair"/>
    <property type="match status" value="1"/>
</dbReference>
<dbReference type="EC" id="1.1.1.205" evidence="6"/>
<organism evidence="6 7">
    <name type="scientific">Methanosarcina mazei (strain ATCC BAA-159 / DSM 3647 / Goe1 / Go1 / JCM 11833 / OCM 88)</name>
    <name type="common">Methanosarcina frisia</name>
    <dbReference type="NCBI Taxonomy" id="192952"/>
    <lineage>
        <taxon>Archaea</taxon>
        <taxon>Methanobacteriati</taxon>
        <taxon>Methanobacteriota</taxon>
        <taxon>Stenosarchaea group</taxon>
        <taxon>Methanomicrobia</taxon>
        <taxon>Methanosarcinales</taxon>
        <taxon>Methanosarcinaceae</taxon>
        <taxon>Methanosarcina</taxon>
    </lineage>
</organism>
<dbReference type="PROSITE" id="PS51371">
    <property type="entry name" value="CBS"/>
    <property type="match status" value="2"/>
</dbReference>
<accession>Q8PZL7</accession>
<keyword evidence="6" id="KW-0560">Oxidoreductase</keyword>
<dbReference type="Proteomes" id="UP000000595">
    <property type="component" value="Chromosome"/>
</dbReference>
<keyword evidence="1" id="KW-0028">Amino-acid biosynthesis</keyword>
<dbReference type="PATRIC" id="fig|192952.21.peg.572"/>
<name>Q8PZL7_METMA</name>
<dbReference type="HOGENOM" id="CLU_040681_12_0_2"/>
<evidence type="ECO:0000313" key="7">
    <source>
        <dbReference type="Proteomes" id="UP000000595"/>
    </source>
</evidence>
<dbReference type="EMBL" id="AE008384">
    <property type="protein sequence ID" value="AAM30171.1"/>
    <property type="molecule type" value="Genomic_DNA"/>
</dbReference>
<evidence type="ECO:0000256" key="2">
    <source>
        <dbReference type="ARBA" id="ARBA00023122"/>
    </source>
</evidence>
<dbReference type="InterPro" id="IPR046342">
    <property type="entry name" value="CBS_dom_sf"/>
</dbReference>
<dbReference type="InterPro" id="IPR051257">
    <property type="entry name" value="Diverse_CBS-Domain"/>
</dbReference>
<sequence>MTDKNKEWNLFWGSPMKVKDVMNPDVVFCKPENTVREAAKILKENNISGAPVLEDGKLVGIVSEADLLELLVIPEKGNLWLPSPFEIIEVPIRELLSWEETKKMLSDVGSTKLEEMMTKSVHTISSEASVEEASELMVRHRINRLPVIENGYVVGIVTRGDIIEGLAKL</sequence>
<proteinExistence type="predicted"/>
<evidence type="ECO:0000256" key="1">
    <source>
        <dbReference type="ARBA" id="ARBA00022605"/>
    </source>
</evidence>
<feature type="domain" description="CBS" evidence="5">
    <location>
        <begin position="22"/>
        <end position="83"/>
    </location>
</feature>
<reference evidence="6 7" key="1">
    <citation type="journal article" date="2002" name="J. Mol. Microbiol. Biotechnol.">
        <title>The genome of Methanosarcina mazei: evidence for lateral gene transfer between Bacteria and Archaea.</title>
        <authorList>
            <person name="Deppenmeier U."/>
            <person name="Johann A."/>
            <person name="Hartsch T."/>
            <person name="Merkl R."/>
            <person name="Schmitz R.A."/>
            <person name="Martinez-Arias R."/>
            <person name="Henne A."/>
            <person name="Wiezer A."/>
            <person name="Baumer S."/>
            <person name="Jacobi C."/>
            <person name="Bruggemann H."/>
            <person name="Lienard T."/>
            <person name="Christmann A."/>
            <person name="Bomeke M."/>
            <person name="Steckel S."/>
            <person name="Bhattacharyya A."/>
            <person name="Lykidis A."/>
            <person name="Overbeek R."/>
            <person name="Klenk H.P."/>
            <person name="Gunsalus R.P."/>
            <person name="Fritz H.J."/>
            <person name="Gottschalk G."/>
        </authorList>
    </citation>
    <scope>NUCLEOTIDE SEQUENCE [LARGE SCALE GENOMIC DNA]</scope>
    <source>
        <strain evidence="7">ATCC BAA-159 / DSM 3647 / Goe1 / Go1 / JCM 11833 / OCM 88</strain>
    </source>
</reference>